<dbReference type="GO" id="GO:0005524">
    <property type="term" value="F:ATP binding"/>
    <property type="evidence" value="ECO:0007669"/>
    <property type="project" value="InterPro"/>
</dbReference>
<dbReference type="EMBL" id="KV423996">
    <property type="protein sequence ID" value="KZT55380.1"/>
    <property type="molecule type" value="Genomic_DNA"/>
</dbReference>
<dbReference type="PANTHER" id="PTHR44329">
    <property type="entry name" value="SERINE/THREONINE-PROTEIN KINASE TNNI3K-RELATED"/>
    <property type="match status" value="1"/>
</dbReference>
<dbReference type="Proteomes" id="UP000076842">
    <property type="component" value="Unassembled WGS sequence"/>
</dbReference>
<dbReference type="OrthoDB" id="4062651at2759"/>
<dbReference type="PROSITE" id="PS00108">
    <property type="entry name" value="PROTEIN_KINASE_ST"/>
    <property type="match status" value="1"/>
</dbReference>
<name>A0A165ERC8_9BASI</name>
<dbReference type="Pfam" id="PF07714">
    <property type="entry name" value="PK_Tyr_Ser-Thr"/>
    <property type="match status" value="1"/>
</dbReference>
<dbReference type="SUPFAM" id="SSF56112">
    <property type="entry name" value="Protein kinase-like (PK-like)"/>
    <property type="match status" value="1"/>
</dbReference>
<evidence type="ECO:0000313" key="3">
    <source>
        <dbReference type="Proteomes" id="UP000076842"/>
    </source>
</evidence>
<dbReference type="PANTHER" id="PTHR44329:SF214">
    <property type="entry name" value="PROTEIN KINASE DOMAIN-CONTAINING PROTEIN"/>
    <property type="match status" value="1"/>
</dbReference>
<gene>
    <name evidence="2" type="ORF">CALCODRAFT_354963</name>
</gene>
<keyword evidence="2" id="KW-0418">Kinase</keyword>
<evidence type="ECO:0000259" key="1">
    <source>
        <dbReference type="PROSITE" id="PS50011"/>
    </source>
</evidence>
<dbReference type="InterPro" id="IPR051681">
    <property type="entry name" value="Ser/Thr_Kinases-Pseudokinases"/>
</dbReference>
<dbReference type="InterPro" id="IPR001245">
    <property type="entry name" value="Ser-Thr/Tyr_kinase_cat_dom"/>
</dbReference>
<keyword evidence="3" id="KW-1185">Reference proteome</keyword>
<proteinExistence type="predicted"/>
<dbReference type="STRING" id="1353952.A0A165ERC8"/>
<sequence>MDESYEWTLGPHIHQLFLGQTEDIADCVQSIRTPWQTSQGGFGRVYKVGLTKLGAKVWGDGAVAVKVLHDYKWNPKQRLMLGLREAWVWSQLGHKNILPFWGIADYKDLCPGSPSQLCMFSPWAPFGNVEEFLKTSGDKGVKLPFLLDIARGVDYLHSVKPTPILHGDLKGSNVLVVVNRGNTNGWALQAQLSDFGLSKMAIEMDSNMSTTSTTFNGNVRWLAWERMNPQQYNIERGAAAMSAASDVFEMMRTFLQIMTEKVPYHGSNEWQVQQKIIKEVNPERPSHGALPLDELMWHMMLRCWSPRRTERYDCKTVMTIVEYTIVMEGLTVSCWAHGTISGSFAFLCQHHHLSMSSYTKMISKPGL</sequence>
<dbReference type="InterPro" id="IPR011009">
    <property type="entry name" value="Kinase-like_dom_sf"/>
</dbReference>
<dbReference type="PROSITE" id="PS50011">
    <property type="entry name" value="PROTEIN_KINASE_DOM"/>
    <property type="match status" value="1"/>
</dbReference>
<evidence type="ECO:0000313" key="2">
    <source>
        <dbReference type="EMBL" id="KZT55380.1"/>
    </source>
</evidence>
<dbReference type="InterPro" id="IPR008271">
    <property type="entry name" value="Ser/Thr_kinase_AS"/>
</dbReference>
<dbReference type="InterPro" id="IPR000719">
    <property type="entry name" value="Prot_kinase_dom"/>
</dbReference>
<organism evidence="2 3">
    <name type="scientific">Calocera cornea HHB12733</name>
    <dbReference type="NCBI Taxonomy" id="1353952"/>
    <lineage>
        <taxon>Eukaryota</taxon>
        <taxon>Fungi</taxon>
        <taxon>Dikarya</taxon>
        <taxon>Basidiomycota</taxon>
        <taxon>Agaricomycotina</taxon>
        <taxon>Dacrymycetes</taxon>
        <taxon>Dacrymycetales</taxon>
        <taxon>Dacrymycetaceae</taxon>
        <taxon>Calocera</taxon>
    </lineage>
</organism>
<dbReference type="Gene3D" id="1.10.510.10">
    <property type="entry name" value="Transferase(Phosphotransferase) domain 1"/>
    <property type="match status" value="1"/>
</dbReference>
<reference evidence="2 3" key="1">
    <citation type="journal article" date="2016" name="Mol. Biol. Evol.">
        <title>Comparative Genomics of Early-Diverging Mushroom-Forming Fungi Provides Insights into the Origins of Lignocellulose Decay Capabilities.</title>
        <authorList>
            <person name="Nagy L.G."/>
            <person name="Riley R."/>
            <person name="Tritt A."/>
            <person name="Adam C."/>
            <person name="Daum C."/>
            <person name="Floudas D."/>
            <person name="Sun H."/>
            <person name="Yadav J.S."/>
            <person name="Pangilinan J."/>
            <person name="Larsson K.H."/>
            <person name="Matsuura K."/>
            <person name="Barry K."/>
            <person name="Labutti K."/>
            <person name="Kuo R."/>
            <person name="Ohm R.A."/>
            <person name="Bhattacharya S.S."/>
            <person name="Shirouzu T."/>
            <person name="Yoshinaga Y."/>
            <person name="Martin F.M."/>
            <person name="Grigoriev I.V."/>
            <person name="Hibbett D.S."/>
        </authorList>
    </citation>
    <scope>NUCLEOTIDE SEQUENCE [LARGE SCALE GENOMIC DNA]</scope>
    <source>
        <strain evidence="2 3">HHB12733</strain>
    </source>
</reference>
<protein>
    <submittedName>
        <fullName evidence="2">Kinase-like protein</fullName>
    </submittedName>
</protein>
<dbReference type="InParanoid" id="A0A165ERC8"/>
<accession>A0A165ERC8</accession>
<keyword evidence="2" id="KW-0808">Transferase</keyword>
<feature type="domain" description="Protein kinase" evidence="1">
    <location>
        <begin position="31"/>
        <end position="326"/>
    </location>
</feature>
<dbReference type="GO" id="GO:0004674">
    <property type="term" value="F:protein serine/threonine kinase activity"/>
    <property type="evidence" value="ECO:0007669"/>
    <property type="project" value="TreeGrafter"/>
</dbReference>
<dbReference type="SMART" id="SM00220">
    <property type="entry name" value="S_TKc"/>
    <property type="match status" value="1"/>
</dbReference>
<dbReference type="AlphaFoldDB" id="A0A165ERC8"/>